<dbReference type="PROSITE" id="PS50004">
    <property type="entry name" value="C2"/>
    <property type="match status" value="1"/>
</dbReference>
<gene>
    <name evidence="11" type="ORF">GSLYS_00019297001</name>
</gene>
<dbReference type="GO" id="GO:0043197">
    <property type="term" value="C:dendritic spine"/>
    <property type="evidence" value="ECO:0007669"/>
    <property type="project" value="UniProtKB-SubCell"/>
</dbReference>
<keyword evidence="5" id="KW-0175">Coiled coil</keyword>
<dbReference type="SMART" id="SM00325">
    <property type="entry name" value="RhoGEF"/>
    <property type="match status" value="1"/>
</dbReference>
<dbReference type="PANTHER" id="PTHR23182">
    <property type="entry name" value="BREAKPOINT CLUSTER REGION PROTEIN BCR"/>
    <property type="match status" value="1"/>
</dbReference>
<dbReference type="Gene3D" id="2.60.40.150">
    <property type="entry name" value="C2 domain"/>
    <property type="match status" value="1"/>
</dbReference>
<dbReference type="InterPro" id="IPR035892">
    <property type="entry name" value="C2_domain_sf"/>
</dbReference>
<dbReference type="GO" id="GO:0030424">
    <property type="term" value="C:axon"/>
    <property type="evidence" value="ECO:0007669"/>
    <property type="project" value="UniProtKB-SubCell"/>
</dbReference>
<dbReference type="SMART" id="SM00239">
    <property type="entry name" value="C2"/>
    <property type="match status" value="1"/>
</dbReference>
<sequence>MKSAKVCRMREVFLDEWRRDHPTVPTPVMMSIRDIGHESNDDDEWKAPGHVMAVRADIQAAEERIIRLHEEIQNEIRLKQFLGEVLSVLDGSDNNSSWIGLSAVKTGAYLGPDKLARSPQCDVDFRGRSSGSINNSSTGRLGVGDISPGSKSRIDCECVDGLLESCCVCVTGVRDCARKSKTVRDDVVTVRESSERNFWSLQRRDNEKTGSYGFDVEADKCFHAFGRSNSEPDQEMFRKGKTSFGSKPGEGEVGHYKNSSKDNFMAVKSKHSPSSEVPLHHDPVTNSPRLNRNYQLLKMTPGYEFVLDSGHEKSNSNNNNTAGRVENVDMRHGPKWIDGTRGVGEGKNRNSDDSAGSVTSSSPTRVYGSLPIADNTSTINIRRSGGDDAGPLDHGQDHYKNDKSPRESHSSPPAVTLRTESPHQTYNQQPQQHSPGETKRSDPGQRDSTELTTDNVGSPRSSVKKSPVPPPVAKKPPRPGSVIQSPPTFTWIRQSGDPTAQHSNVGPDISDSSDKSRLGQESGAEVPAWDSPGSADSHHFGAQISPQRNSGSGDRPPLLPPSAPLLAELKSKCVERQNSLPTVFLEGSECFDQGEMNSAGVVLRSLGKCNDIPSRPKSADILETRSQHLMKTNVDKAYRGSVERLAESVGSNLVFVHTRLGEQQQQQQQQQEQQHSYASSPKKDESPKPARQRAPDPPSPPPRVEQLEIKTNATASTDGDFPKHTRLSSSASNDTITEFNRNDSFTSDADIKDAFNTLATILREDEMMESQQPPPALNPKRRKAPIYENWTINRAVTASITQQDFDSVSDDDELDGPSVASASASPSLKRHGSPTGSKDSGLCEEGMFDNAHGDAVFEHDLASGRVHDLRTLQQMEQCEEEGSDCFDSIEEPVRELDYTDAVSAASDFVYTPSARDSQLSTDGHFRGPSPRPDYDGTKHEDVDRTSWMTNSSGEEELGTPMDSSYDETDSARDGMLKMRQLLVKGVLDSEKEYLEMLSVLIHYKRNLEATSLSSQPVISQEDINKIFSNIQTIFDIHNDFVTSLQPKVNAWTHDKTIGEYFKEMIFKFHQCGSYLSNYQVAVSTIHKCCAESDTFQQLAKEIKISPTLKQTTTLEDALFKPVQRVQRNTLVLHDLLKYTPEDHPDHRALQKALKLSQLILENFATNIPTKHTTSENRRLVKSSFLVELVSGTRKLRFMFLFSDVLVCTKRETHRNNKVTFDIKWFTTLNQMSIDTKFGYNDDLKASTKDDIEELKGKLRLLKKELRMEMKKFDDKDKHRSIVGLGGATRVVEKLRKKINQYEAQLILACPKLPFKVSLEGGKTYTLLMTTDYEREEWKETIASLSTRTGERQTPMSSITVQELINSVKETPQVNKIGNVLMQKDEDILTGTLNVTIHKLNGLTQDCDTYCCLEMDSFGHFFMKAKTHIITATRDPAWNEDFELELESSQTLRFLCFKKEQDEHGDTLLGRGAFELSRHWLKQSFQEKTVAMNEISLVISVRHTAAEKTMSRTPSRTTSAVFGVKISSCARREGKTVPSIVTACLQEVERRGLDEVGIYRVSGVTSDLQRIKKMFDKNIRAGMACLLDVDIHAVTGVLKLYLRELPDPLFTEANYQNFVDTLKLSDEEAKAQCMLSLLHGLPDTNYYTIVYLLEHLLKVARNVTVNKMSVHNLATVFGPTLLAPASKHSSDDPIEMMCKGAEQVMLQSSVVNYLLGLAVSGRNLRRSAQK</sequence>
<dbReference type="Proteomes" id="UP001497497">
    <property type="component" value="Unassembled WGS sequence"/>
</dbReference>
<organism evidence="11 12">
    <name type="scientific">Lymnaea stagnalis</name>
    <name type="common">Great pond snail</name>
    <name type="synonym">Helix stagnalis</name>
    <dbReference type="NCBI Taxonomy" id="6523"/>
    <lineage>
        <taxon>Eukaryota</taxon>
        <taxon>Metazoa</taxon>
        <taxon>Spiralia</taxon>
        <taxon>Lophotrochozoa</taxon>
        <taxon>Mollusca</taxon>
        <taxon>Gastropoda</taxon>
        <taxon>Heterobranchia</taxon>
        <taxon>Euthyneura</taxon>
        <taxon>Panpulmonata</taxon>
        <taxon>Hygrophila</taxon>
        <taxon>Lymnaeoidea</taxon>
        <taxon>Lymnaeidae</taxon>
        <taxon>Lymnaea</taxon>
    </lineage>
</organism>
<evidence type="ECO:0000256" key="5">
    <source>
        <dbReference type="SAM" id="Coils"/>
    </source>
</evidence>
<dbReference type="GO" id="GO:0005085">
    <property type="term" value="F:guanyl-nucleotide exchange factor activity"/>
    <property type="evidence" value="ECO:0007669"/>
    <property type="project" value="UniProtKB-KW"/>
</dbReference>
<feature type="domain" description="PH" evidence="7">
    <location>
        <begin position="1178"/>
        <end position="1346"/>
    </location>
</feature>
<feature type="region of interest" description="Disordered" evidence="6">
    <location>
        <begin position="267"/>
        <end position="289"/>
    </location>
</feature>
<dbReference type="SMART" id="SM00324">
    <property type="entry name" value="RhoGAP"/>
    <property type="match status" value="1"/>
</dbReference>
<evidence type="ECO:0000259" key="9">
    <source>
        <dbReference type="PROSITE" id="PS50010"/>
    </source>
</evidence>
<evidence type="ECO:0000256" key="6">
    <source>
        <dbReference type="SAM" id="MobiDB-lite"/>
    </source>
</evidence>
<name>A0AAV2IHZ7_LYMST</name>
<dbReference type="SUPFAM" id="SSF48065">
    <property type="entry name" value="DBL homology domain (DH-domain)"/>
    <property type="match status" value="1"/>
</dbReference>
<dbReference type="GO" id="GO:0007165">
    <property type="term" value="P:signal transduction"/>
    <property type="evidence" value="ECO:0007669"/>
    <property type="project" value="InterPro"/>
</dbReference>
<dbReference type="InterPro" id="IPR035899">
    <property type="entry name" value="DBL_dom_sf"/>
</dbReference>
<feature type="region of interest" description="Disordered" evidence="6">
    <location>
        <begin position="807"/>
        <end position="846"/>
    </location>
</feature>
<feature type="domain" description="Rho-GAP" evidence="10">
    <location>
        <begin position="1523"/>
        <end position="1721"/>
    </location>
</feature>
<dbReference type="PROSITE" id="PS50003">
    <property type="entry name" value="PH_DOMAIN"/>
    <property type="match status" value="1"/>
</dbReference>
<dbReference type="EMBL" id="CAXITT010000751">
    <property type="protein sequence ID" value="CAL1545920.1"/>
    <property type="molecule type" value="Genomic_DNA"/>
</dbReference>
<comment type="subcellular location">
    <subcellularLocation>
        <location evidence="1">Cell projection</location>
        <location evidence="1">Axon</location>
    </subcellularLocation>
    <subcellularLocation>
        <location evidence="2">Cell projection</location>
        <location evidence="2">Dendritic spine</location>
    </subcellularLocation>
</comment>
<evidence type="ECO:0000256" key="1">
    <source>
        <dbReference type="ARBA" id="ARBA00004489"/>
    </source>
</evidence>
<evidence type="ECO:0000313" key="11">
    <source>
        <dbReference type="EMBL" id="CAL1545920.1"/>
    </source>
</evidence>
<feature type="domain" description="DH" evidence="9">
    <location>
        <begin position="978"/>
        <end position="1166"/>
    </location>
</feature>
<evidence type="ECO:0000256" key="2">
    <source>
        <dbReference type="ARBA" id="ARBA00004552"/>
    </source>
</evidence>
<feature type="region of interest" description="Disordered" evidence="6">
    <location>
        <begin position="239"/>
        <end position="258"/>
    </location>
</feature>
<feature type="compositionally biased region" description="Basic and acidic residues" evidence="6">
    <location>
        <begin position="436"/>
        <end position="449"/>
    </location>
</feature>
<dbReference type="Pfam" id="PF00620">
    <property type="entry name" value="RhoGAP"/>
    <property type="match status" value="1"/>
</dbReference>
<dbReference type="Gene3D" id="2.30.29.30">
    <property type="entry name" value="Pleckstrin-homology domain (PH domain)/Phosphotyrosine-binding domain (PTB)"/>
    <property type="match status" value="1"/>
</dbReference>
<dbReference type="Pfam" id="PF00621">
    <property type="entry name" value="RhoGEF"/>
    <property type="match status" value="1"/>
</dbReference>
<evidence type="ECO:0000313" key="12">
    <source>
        <dbReference type="Proteomes" id="UP001497497"/>
    </source>
</evidence>
<feature type="domain" description="C2" evidence="8">
    <location>
        <begin position="1371"/>
        <end position="1488"/>
    </location>
</feature>
<evidence type="ECO:0000259" key="10">
    <source>
        <dbReference type="PROSITE" id="PS50238"/>
    </source>
</evidence>
<dbReference type="InterPro" id="IPR000198">
    <property type="entry name" value="RhoGAP_dom"/>
</dbReference>
<dbReference type="GO" id="GO:0005096">
    <property type="term" value="F:GTPase activator activity"/>
    <property type="evidence" value="ECO:0007669"/>
    <property type="project" value="UniProtKB-KW"/>
</dbReference>
<feature type="region of interest" description="Disordered" evidence="6">
    <location>
        <begin position="661"/>
        <end position="704"/>
    </location>
</feature>
<dbReference type="CDD" id="cd00160">
    <property type="entry name" value="RhoGEF"/>
    <property type="match status" value="1"/>
</dbReference>
<dbReference type="PROSITE" id="PS50238">
    <property type="entry name" value="RHOGAP"/>
    <property type="match status" value="1"/>
</dbReference>
<dbReference type="InterPro" id="IPR011993">
    <property type="entry name" value="PH-like_dom_sf"/>
</dbReference>
<feature type="region of interest" description="Disordered" evidence="6">
    <location>
        <begin position="913"/>
        <end position="969"/>
    </location>
</feature>
<keyword evidence="4" id="KW-0344">Guanine-nucleotide releasing factor</keyword>
<dbReference type="SMART" id="SM00233">
    <property type="entry name" value="PH"/>
    <property type="match status" value="1"/>
</dbReference>
<accession>A0AAV2IHZ7</accession>
<dbReference type="InterPro" id="IPR037769">
    <property type="entry name" value="Abr/Bcr"/>
</dbReference>
<feature type="compositionally biased region" description="Basic and acidic residues" evidence="6">
    <location>
        <begin position="394"/>
        <end position="409"/>
    </location>
</feature>
<feature type="compositionally biased region" description="Polar residues" evidence="6">
    <location>
        <begin position="410"/>
        <end position="435"/>
    </location>
</feature>
<feature type="compositionally biased region" description="Polar residues" evidence="6">
    <location>
        <begin position="482"/>
        <end position="504"/>
    </location>
</feature>
<feature type="region of interest" description="Disordered" evidence="6">
    <location>
        <begin position="307"/>
        <end position="563"/>
    </location>
</feature>
<dbReference type="PANTHER" id="PTHR23182:SF1">
    <property type="entry name" value="RHO GTPASE ACTIVATING PROTEIN AT 1A, ISOFORM E"/>
    <property type="match status" value="1"/>
</dbReference>
<dbReference type="Pfam" id="PF00168">
    <property type="entry name" value="C2"/>
    <property type="match status" value="1"/>
</dbReference>
<feature type="coiled-coil region" evidence="5">
    <location>
        <begin position="51"/>
        <end position="78"/>
    </location>
</feature>
<protein>
    <recommendedName>
        <fullName evidence="13">Active breakpoint cluster region-related protein</fullName>
    </recommendedName>
</protein>
<proteinExistence type="predicted"/>
<dbReference type="InterPro" id="IPR000219">
    <property type="entry name" value="DH_dom"/>
</dbReference>
<feature type="compositionally biased region" description="Basic and acidic residues" evidence="6">
    <location>
        <begin position="932"/>
        <end position="944"/>
    </location>
</feature>
<evidence type="ECO:0000256" key="4">
    <source>
        <dbReference type="ARBA" id="ARBA00022658"/>
    </source>
</evidence>
<feature type="compositionally biased region" description="Low complexity" evidence="6">
    <location>
        <begin position="662"/>
        <end position="674"/>
    </location>
</feature>
<feature type="compositionally biased region" description="Low complexity" evidence="6">
    <location>
        <begin position="353"/>
        <end position="362"/>
    </location>
</feature>
<dbReference type="SUPFAM" id="SSF50729">
    <property type="entry name" value="PH domain-like"/>
    <property type="match status" value="1"/>
</dbReference>
<dbReference type="Gene3D" id="1.10.555.10">
    <property type="entry name" value="Rho GTPase activation protein"/>
    <property type="match status" value="1"/>
</dbReference>
<dbReference type="InterPro" id="IPR000008">
    <property type="entry name" value="C2_dom"/>
</dbReference>
<comment type="caution">
    <text evidence="11">The sequence shown here is derived from an EMBL/GenBank/DDBJ whole genome shotgun (WGS) entry which is preliminary data.</text>
</comment>
<feature type="compositionally biased region" description="Low complexity" evidence="6">
    <location>
        <begin position="456"/>
        <end position="466"/>
    </location>
</feature>
<dbReference type="SUPFAM" id="SSF49562">
    <property type="entry name" value="C2 domain (Calcium/lipid-binding domain, CaLB)"/>
    <property type="match status" value="1"/>
</dbReference>
<reference evidence="11 12" key="1">
    <citation type="submission" date="2024-04" db="EMBL/GenBank/DDBJ databases">
        <authorList>
            <consortium name="Genoscope - CEA"/>
            <person name="William W."/>
        </authorList>
    </citation>
    <scope>NUCLEOTIDE SEQUENCE [LARGE SCALE GENOMIC DNA]</scope>
</reference>
<dbReference type="SUPFAM" id="SSF48350">
    <property type="entry name" value="GTPase activation domain, GAP"/>
    <property type="match status" value="1"/>
</dbReference>
<dbReference type="GO" id="GO:0016020">
    <property type="term" value="C:membrane"/>
    <property type="evidence" value="ECO:0007669"/>
    <property type="project" value="TreeGrafter"/>
</dbReference>
<feature type="compositionally biased region" description="Low complexity" evidence="6">
    <location>
        <begin position="817"/>
        <end position="827"/>
    </location>
</feature>
<dbReference type="PROSITE" id="PS50010">
    <property type="entry name" value="DH_2"/>
    <property type="match status" value="1"/>
</dbReference>
<dbReference type="InterPro" id="IPR001849">
    <property type="entry name" value="PH_domain"/>
</dbReference>
<evidence type="ECO:0000259" key="7">
    <source>
        <dbReference type="PROSITE" id="PS50003"/>
    </source>
</evidence>
<feature type="coiled-coil region" evidence="5">
    <location>
        <begin position="1244"/>
        <end position="1304"/>
    </location>
</feature>
<keyword evidence="3" id="KW-0343">GTPase activation</keyword>
<evidence type="ECO:0000256" key="3">
    <source>
        <dbReference type="ARBA" id="ARBA00022468"/>
    </source>
</evidence>
<dbReference type="InterPro" id="IPR008936">
    <property type="entry name" value="Rho_GTPase_activation_prot"/>
</dbReference>
<dbReference type="Gene3D" id="1.20.900.10">
    <property type="entry name" value="Dbl homology (DH) domain"/>
    <property type="match status" value="1"/>
</dbReference>
<evidence type="ECO:0000259" key="8">
    <source>
        <dbReference type="PROSITE" id="PS50004"/>
    </source>
</evidence>
<keyword evidence="12" id="KW-1185">Reference proteome</keyword>
<evidence type="ECO:0008006" key="13">
    <source>
        <dbReference type="Google" id="ProtNLM"/>
    </source>
</evidence>